<gene>
    <name evidence="3" type="ORF">OCV61_03440</name>
</gene>
<keyword evidence="4" id="KW-1185">Reference proteome</keyword>
<accession>A0ABT2TSF0</accession>
<feature type="signal peptide" evidence="2">
    <location>
        <begin position="1"/>
        <end position="21"/>
    </location>
</feature>
<proteinExistence type="predicted"/>
<feature type="chain" id="PRO_5046467851" evidence="2">
    <location>
        <begin position="22"/>
        <end position="428"/>
    </location>
</feature>
<dbReference type="Proteomes" id="UP001652409">
    <property type="component" value="Unassembled WGS sequence"/>
</dbReference>
<dbReference type="Gene3D" id="3.40.190.10">
    <property type="entry name" value="Periplasmic binding protein-like II"/>
    <property type="match status" value="2"/>
</dbReference>
<name>A0ABT2TSF0_9FIRM</name>
<organism evidence="3 4">
    <name type="scientific">Blautia ammoniilytica</name>
    <dbReference type="NCBI Taxonomy" id="2981782"/>
    <lineage>
        <taxon>Bacteria</taxon>
        <taxon>Bacillati</taxon>
        <taxon>Bacillota</taxon>
        <taxon>Clostridia</taxon>
        <taxon>Lachnospirales</taxon>
        <taxon>Lachnospiraceae</taxon>
        <taxon>Blautia</taxon>
    </lineage>
</organism>
<evidence type="ECO:0000313" key="3">
    <source>
        <dbReference type="EMBL" id="MCU6764462.1"/>
    </source>
</evidence>
<dbReference type="InterPro" id="IPR006059">
    <property type="entry name" value="SBP"/>
</dbReference>
<feature type="compositionally biased region" description="Basic and acidic residues" evidence="1">
    <location>
        <begin position="29"/>
        <end position="46"/>
    </location>
</feature>
<dbReference type="PROSITE" id="PS51257">
    <property type="entry name" value="PROKAR_LIPOPROTEIN"/>
    <property type="match status" value="1"/>
</dbReference>
<comment type="caution">
    <text evidence="3">The sequence shown here is derived from an EMBL/GenBank/DDBJ whole genome shotgun (WGS) entry which is preliminary data.</text>
</comment>
<keyword evidence="2" id="KW-0732">Signal</keyword>
<dbReference type="Pfam" id="PF01547">
    <property type="entry name" value="SBP_bac_1"/>
    <property type="match status" value="1"/>
</dbReference>
<evidence type="ECO:0000256" key="1">
    <source>
        <dbReference type="SAM" id="MobiDB-lite"/>
    </source>
</evidence>
<evidence type="ECO:0000256" key="2">
    <source>
        <dbReference type="SAM" id="SignalP"/>
    </source>
</evidence>
<evidence type="ECO:0000313" key="4">
    <source>
        <dbReference type="Proteomes" id="UP001652409"/>
    </source>
</evidence>
<dbReference type="InterPro" id="IPR050490">
    <property type="entry name" value="Bact_solute-bd_prot1"/>
</dbReference>
<reference evidence="3 4" key="1">
    <citation type="journal article" date="2021" name="ISME Commun">
        <title>Automated analysis of genomic sequences facilitates high-throughput and comprehensive description of bacteria.</title>
        <authorList>
            <person name="Hitch T.C.A."/>
        </authorList>
    </citation>
    <scope>NUCLEOTIDE SEQUENCE [LARGE SCALE GENOMIC DNA]</scope>
    <source>
        <strain evidence="3 4">Sanger_23</strain>
    </source>
</reference>
<feature type="region of interest" description="Disordered" evidence="1">
    <location>
        <begin position="24"/>
        <end position="46"/>
    </location>
</feature>
<dbReference type="SUPFAM" id="SSF53850">
    <property type="entry name" value="Periplasmic binding protein-like II"/>
    <property type="match status" value="1"/>
</dbReference>
<dbReference type="PANTHER" id="PTHR43649">
    <property type="entry name" value="ARABINOSE-BINDING PROTEIN-RELATED"/>
    <property type="match status" value="1"/>
</dbReference>
<sequence>MKMKKITAIALALLSAGMLTACGSSQESTQKEETSSKESTETASSKKDDVTHIEFFQMKKEAVDTVDYLIAEFEKQHPDIDVEQVTVPDGESVLMTRAAADDLPDVFTHYPIYADFTNFVKEGKVLDITGKPCTETINPDYLKSAEIDGKNYIAPISLSYLGIYYEENRFKEKGYEVPETWDDLVALVDKMQENGDTPFILSNKEGWTISDLWTGIMTKEIGTYQGFYEDMLAGKDSYSQNPVAKDSLEKAKWVIDNAQTDSISVSYDQAITDFVNGKGMMMPSGSFALPSLKTSNPDASFKVFPWPAYNDDPKEMLNVDWAIAAGNNKNDNKEAVDTFMQYLTSTEAAQIFADRDHTPSAIKGVVADIPEAPMMMESIEKNGVLDAMAPPAGFEQEKRAELQEMVMDGDITKCLNKLDEIWKELTAE</sequence>
<dbReference type="RefSeq" id="WP_262582654.1">
    <property type="nucleotide sequence ID" value="NZ_JAOQJL010000004.1"/>
</dbReference>
<protein>
    <submittedName>
        <fullName evidence="3">Extracellular solute-binding protein</fullName>
    </submittedName>
</protein>
<dbReference type="EMBL" id="JAOQJL010000004">
    <property type="protein sequence ID" value="MCU6764462.1"/>
    <property type="molecule type" value="Genomic_DNA"/>
</dbReference>